<comment type="caution">
    <text evidence="13">The sequence shown here is derived from an EMBL/GenBank/DDBJ whole genome shotgun (WGS) entry which is preliminary data.</text>
</comment>
<dbReference type="PANTHER" id="PTHR32227">
    <property type="entry name" value="GLUCAN ENDO-1,3-BETA-GLUCOSIDASE BG1-RELATED-RELATED"/>
    <property type="match status" value="1"/>
</dbReference>
<evidence type="ECO:0000256" key="10">
    <source>
        <dbReference type="RuleBase" id="RU004335"/>
    </source>
</evidence>
<feature type="domain" description="X8" evidence="12">
    <location>
        <begin position="397"/>
        <end position="480"/>
    </location>
</feature>
<evidence type="ECO:0000256" key="7">
    <source>
        <dbReference type="ARBA" id="ARBA00023295"/>
    </source>
</evidence>
<evidence type="ECO:0000256" key="8">
    <source>
        <dbReference type="ARBA" id="ARBA00033335"/>
    </source>
</evidence>
<dbReference type="InterPro" id="IPR012946">
    <property type="entry name" value="X8"/>
</dbReference>
<dbReference type="AlphaFoldDB" id="A0AAV0L1W9"/>
<keyword evidence="6" id="KW-1015">Disulfide bond</keyword>
<dbReference type="PROSITE" id="PS00587">
    <property type="entry name" value="GLYCOSYL_HYDROL_F17"/>
    <property type="match status" value="1"/>
</dbReference>
<dbReference type="Gene3D" id="3.20.20.80">
    <property type="entry name" value="Glycosidases"/>
    <property type="match status" value="1"/>
</dbReference>
<evidence type="ECO:0000256" key="6">
    <source>
        <dbReference type="ARBA" id="ARBA00023157"/>
    </source>
</evidence>
<comment type="similarity">
    <text evidence="2 10">Belongs to the glycosyl hydrolase 17 family.</text>
</comment>
<keyword evidence="14" id="KW-1185">Reference proteome</keyword>
<accession>A0AAV0L1W9</accession>
<evidence type="ECO:0000256" key="11">
    <source>
        <dbReference type="RuleBase" id="RU004336"/>
    </source>
</evidence>
<evidence type="ECO:0000256" key="3">
    <source>
        <dbReference type="ARBA" id="ARBA00012780"/>
    </source>
</evidence>
<evidence type="ECO:0000256" key="2">
    <source>
        <dbReference type="ARBA" id="ARBA00008773"/>
    </source>
</evidence>
<dbReference type="SMART" id="SM00768">
    <property type="entry name" value="X8"/>
    <property type="match status" value="1"/>
</dbReference>
<evidence type="ECO:0000256" key="1">
    <source>
        <dbReference type="ARBA" id="ARBA00000382"/>
    </source>
</evidence>
<dbReference type="InterPro" id="IPR044965">
    <property type="entry name" value="Glyco_hydro_17_plant"/>
</dbReference>
<dbReference type="Gene3D" id="1.20.58.1040">
    <property type="match status" value="1"/>
</dbReference>
<evidence type="ECO:0000256" key="5">
    <source>
        <dbReference type="ARBA" id="ARBA00022801"/>
    </source>
</evidence>
<proteinExistence type="inferred from homology"/>
<dbReference type="EMBL" id="CAMGYJ010000006">
    <property type="protein sequence ID" value="CAI0428649.1"/>
    <property type="molecule type" value="Genomic_DNA"/>
</dbReference>
<dbReference type="GO" id="GO:0005975">
    <property type="term" value="P:carbohydrate metabolic process"/>
    <property type="evidence" value="ECO:0007669"/>
    <property type="project" value="InterPro"/>
</dbReference>
<organism evidence="13 14">
    <name type="scientific">Linum tenue</name>
    <dbReference type="NCBI Taxonomy" id="586396"/>
    <lineage>
        <taxon>Eukaryota</taxon>
        <taxon>Viridiplantae</taxon>
        <taxon>Streptophyta</taxon>
        <taxon>Embryophyta</taxon>
        <taxon>Tracheophyta</taxon>
        <taxon>Spermatophyta</taxon>
        <taxon>Magnoliopsida</taxon>
        <taxon>eudicotyledons</taxon>
        <taxon>Gunneridae</taxon>
        <taxon>Pentapetalae</taxon>
        <taxon>rosids</taxon>
        <taxon>fabids</taxon>
        <taxon>Malpighiales</taxon>
        <taxon>Linaceae</taxon>
        <taxon>Linum</taxon>
    </lineage>
</organism>
<dbReference type="Pfam" id="PF00332">
    <property type="entry name" value="Glyco_hydro_17"/>
    <property type="match status" value="1"/>
</dbReference>
<dbReference type="InterPro" id="IPR017853">
    <property type="entry name" value="GH"/>
</dbReference>
<dbReference type="InterPro" id="IPR000490">
    <property type="entry name" value="Glyco_hydro_17"/>
</dbReference>
<protein>
    <recommendedName>
        <fullName evidence="3">glucan endo-1,3-beta-D-glucosidase</fullName>
        <ecNumber evidence="3">3.2.1.39</ecNumber>
    </recommendedName>
    <alternativeName>
        <fullName evidence="8">(1-&gt;3)-beta-glucan endohydrolase</fullName>
    </alternativeName>
    <alternativeName>
        <fullName evidence="9">Beta-1,3-endoglucanase</fullName>
    </alternativeName>
</protein>
<comment type="catalytic activity">
    <reaction evidence="1">
        <text>Hydrolysis of (1-&gt;3)-beta-D-glucosidic linkages in (1-&gt;3)-beta-D-glucans.</text>
        <dbReference type="EC" id="3.2.1.39"/>
    </reaction>
</comment>
<gene>
    <name evidence="13" type="ORF">LITE_LOCUS21759</name>
</gene>
<reference evidence="13" key="1">
    <citation type="submission" date="2022-08" db="EMBL/GenBank/DDBJ databases">
        <authorList>
            <person name="Gutierrez-Valencia J."/>
        </authorList>
    </citation>
    <scope>NUCLEOTIDE SEQUENCE</scope>
</reference>
<evidence type="ECO:0000313" key="14">
    <source>
        <dbReference type="Proteomes" id="UP001154282"/>
    </source>
</evidence>
<name>A0AAV0L1W9_9ROSI</name>
<dbReference type="FunFam" id="3.20.20.80:FF:000008">
    <property type="entry name" value="Glucan endo-1,3-beta-glucosidase 5"/>
    <property type="match status" value="1"/>
</dbReference>
<dbReference type="GO" id="GO:0042973">
    <property type="term" value="F:glucan endo-1,3-beta-D-glucosidase activity"/>
    <property type="evidence" value="ECO:0007669"/>
    <property type="project" value="UniProtKB-EC"/>
</dbReference>
<dbReference type="Pfam" id="PF07983">
    <property type="entry name" value="X8"/>
    <property type="match status" value="1"/>
</dbReference>
<evidence type="ECO:0000256" key="4">
    <source>
        <dbReference type="ARBA" id="ARBA00022729"/>
    </source>
</evidence>
<evidence type="ECO:0000256" key="9">
    <source>
        <dbReference type="ARBA" id="ARBA00033417"/>
    </source>
</evidence>
<dbReference type="SUPFAM" id="SSF51445">
    <property type="entry name" value="(Trans)glycosidases"/>
    <property type="match status" value="1"/>
</dbReference>
<sequence length="512" mass="56088">MVRARPPLLLMAGGGYRRATEYFMVTLLLISTINVALAANSSSSSSNTVLPGLGVNWGSIASHPMDPNIVVQMLKDNGFKRIKLFESDSYTVSKFAGTDIEVMLGIPNDQLHDLAKDYDNAKDWVKENVSDHMSSEQDKHVNIKYVAVGNEPFLASYYDRYVNDLFPAMQNVQKALNAAGFGNVIKVTVPFNADVYESHSDKPSDGQFRSSLKGQMTSIAKFLRQNKAPILVNIYPFLSLYQSSNFPASFAFFSNDGRKVYDGNIAYSNVFDANYDTLVTALKKIGVPDLKIMVGEVGWPTAGHKYATPDYAQKFYAGLMKRLAANKGTPLRPGKLDVYLFALMDEDQKSIAPGPFERHWGIFTYDGKPKYPLDLSGGGNQNEMLVAAKGVQYLPAQWCVLNPDATNPVGLDDALGYACAYGDCTSLKPGSPCASLDKNWQASYAFNNYYQINDQDVSACDFNGLATVVKTNATRGNCLFPIQIVSDGGRISGSRGGFMAGVLVLLALWFTL</sequence>
<keyword evidence="7 11" id="KW-0326">Glycosidase</keyword>
<keyword evidence="4" id="KW-0732">Signal</keyword>
<evidence type="ECO:0000259" key="12">
    <source>
        <dbReference type="SMART" id="SM00768"/>
    </source>
</evidence>
<evidence type="ECO:0000313" key="13">
    <source>
        <dbReference type="EMBL" id="CAI0428649.1"/>
    </source>
</evidence>
<dbReference type="EC" id="3.2.1.39" evidence="3"/>
<keyword evidence="5 11" id="KW-0378">Hydrolase</keyword>
<dbReference type="Proteomes" id="UP001154282">
    <property type="component" value="Unassembled WGS sequence"/>
</dbReference>